<name>A0A3B0SJY3_9ZZZZ</name>
<dbReference type="EMBL" id="UOEK01000358">
    <property type="protein sequence ID" value="VAW06551.1"/>
    <property type="molecule type" value="Genomic_DNA"/>
</dbReference>
<reference evidence="1" key="1">
    <citation type="submission" date="2018-06" db="EMBL/GenBank/DDBJ databases">
        <authorList>
            <person name="Zhirakovskaya E."/>
        </authorList>
    </citation>
    <scope>NUCLEOTIDE SEQUENCE</scope>
</reference>
<evidence type="ECO:0008006" key="2">
    <source>
        <dbReference type="Google" id="ProtNLM"/>
    </source>
</evidence>
<evidence type="ECO:0000313" key="1">
    <source>
        <dbReference type="EMBL" id="VAW06551.1"/>
    </source>
</evidence>
<gene>
    <name evidence="1" type="ORF">MNBD_ACTINO02-2690</name>
</gene>
<dbReference type="AlphaFoldDB" id="A0A3B0SJY3"/>
<accession>A0A3B0SJY3</accession>
<proteinExistence type="predicted"/>
<sequence length="35" mass="3713">MIHNNYLVLPYGFSDVGAGIATVPVPDLLARLTGQ</sequence>
<organism evidence="1">
    <name type="scientific">hydrothermal vent metagenome</name>
    <dbReference type="NCBI Taxonomy" id="652676"/>
    <lineage>
        <taxon>unclassified sequences</taxon>
        <taxon>metagenomes</taxon>
        <taxon>ecological metagenomes</taxon>
    </lineage>
</organism>
<protein>
    <recommendedName>
        <fullName evidence="2">DUF3298 domain-containing protein</fullName>
    </recommendedName>
</protein>